<dbReference type="AlphaFoldDB" id="A0A081LGI7"/>
<proteinExistence type="predicted"/>
<dbReference type="eggNOG" id="COG3778">
    <property type="taxonomic scope" value="Bacteria"/>
</dbReference>
<dbReference type="Pfam" id="PF10076">
    <property type="entry name" value="Phage_Mu_Gp48"/>
    <property type="match status" value="1"/>
</dbReference>
<dbReference type="EMBL" id="JOTP01000001">
    <property type="protein sequence ID" value="KEP28363.1"/>
    <property type="molecule type" value="Genomic_DNA"/>
</dbReference>
<protein>
    <recommendedName>
        <fullName evidence="3">Phage portal protein</fullName>
    </recommendedName>
</protein>
<comment type="caution">
    <text evidence="1">The sequence shown here is derived from an EMBL/GenBank/DDBJ whole genome shotgun (WGS) entry which is preliminary data.</text>
</comment>
<dbReference type="RefSeq" id="WP_034317354.1">
    <property type="nucleotide sequence ID" value="NZ_JOTP01000001.1"/>
</dbReference>
<sequence length="307" mass="35809">MSKQDEMKNYLPPYFTDIYEVDHLLKTEAPEFEQLDESIFDLTDQFFPLTATWGLNRWERMLKVQRESDDSIELRRARLLNMMSNIPPITYLSLEKSVNRFLKNPSAIIRLTANRYHFALRVNLDDLQNTRYIVEILETLKPAHLAYTFTAFHHTDVHEKNDHYQRLTLRSRVGFFDHIPILLNGEFVLNGTFYLSGTRGATDVPARFRHSLQMRLPLQHKSETTYRLNYVMTGAAHETKQAAALILRTKNQLPHHSKKKMTFRLPVHVQNEQGASLLIKDHYWILDGSVPLDGSKMLAATSKKIEL</sequence>
<dbReference type="OrthoDB" id="1629754at2"/>
<name>A0A081LGI7_9BACI</name>
<accession>A0A081LGI7</accession>
<dbReference type="Proteomes" id="UP000028091">
    <property type="component" value="Unassembled WGS sequence"/>
</dbReference>
<organism evidence="1 2">
    <name type="scientific">Bacillus zhangzhouensis</name>
    <dbReference type="NCBI Taxonomy" id="1178540"/>
    <lineage>
        <taxon>Bacteria</taxon>
        <taxon>Bacillati</taxon>
        <taxon>Bacillota</taxon>
        <taxon>Bacilli</taxon>
        <taxon>Bacillales</taxon>
        <taxon>Bacillaceae</taxon>
        <taxon>Bacillus</taxon>
    </lineage>
</organism>
<gene>
    <name evidence="1" type="ORF">BA70_01875</name>
</gene>
<dbReference type="InterPro" id="IPR018755">
    <property type="entry name" value="Phage_Mu_Gp48"/>
</dbReference>
<evidence type="ECO:0008006" key="3">
    <source>
        <dbReference type="Google" id="ProtNLM"/>
    </source>
</evidence>
<evidence type="ECO:0000313" key="1">
    <source>
        <dbReference type="EMBL" id="KEP28363.1"/>
    </source>
</evidence>
<keyword evidence="2" id="KW-1185">Reference proteome</keyword>
<reference evidence="1 2" key="1">
    <citation type="submission" date="2012-09" db="EMBL/GenBank/DDBJ databases">
        <title>Genome Sequence of Bacillus sp. DW5-4.</title>
        <authorList>
            <person name="Lai Q."/>
            <person name="Liu Y."/>
            <person name="Shao Z."/>
        </authorList>
    </citation>
    <scope>NUCLEOTIDE SEQUENCE [LARGE SCALE GENOMIC DNA]</scope>
    <source>
        <strain evidence="1 2">DW5-4</strain>
    </source>
</reference>
<evidence type="ECO:0000313" key="2">
    <source>
        <dbReference type="Proteomes" id="UP000028091"/>
    </source>
</evidence>